<proteinExistence type="predicted"/>
<name>A0A5N5D4S6_9PEZI</name>
<feature type="compositionally biased region" description="Basic and acidic residues" evidence="1">
    <location>
        <begin position="96"/>
        <end position="107"/>
    </location>
</feature>
<dbReference type="AlphaFoldDB" id="A0A5N5D4S6"/>
<sequence length="141" mass="14873">MIQSATNMDVVDTDDDGVANANARNSVARYASVVSGASVNARNSYTSANANFRNSHGSINARNSAASDASANFWNSHGSVNARNSDASDASANAAEPHRDQSQDGRDTPPVARQCSTILANGQRCKRTTKLADGTCYQHRP</sequence>
<dbReference type="EMBL" id="VCHE01000072">
    <property type="protein sequence ID" value="KAB2572748.1"/>
    <property type="molecule type" value="Genomic_DNA"/>
</dbReference>
<dbReference type="Proteomes" id="UP000325902">
    <property type="component" value="Unassembled WGS sequence"/>
</dbReference>
<comment type="caution">
    <text evidence="2">The sequence shown here is derived from an EMBL/GenBank/DDBJ whole genome shotgun (WGS) entry which is preliminary data.</text>
</comment>
<reference evidence="2 3" key="1">
    <citation type="journal article" date="2019" name="Sci. Rep.">
        <title>A multi-omics analysis of the grapevine pathogen Lasiodiplodia theobromae reveals that temperature affects the expression of virulence- and pathogenicity-related genes.</title>
        <authorList>
            <person name="Felix C."/>
            <person name="Meneses R."/>
            <person name="Goncalves M.F.M."/>
            <person name="Tilleman L."/>
            <person name="Duarte A.S."/>
            <person name="Jorrin-Novo J.V."/>
            <person name="Van de Peer Y."/>
            <person name="Deforce D."/>
            <person name="Van Nieuwerburgh F."/>
            <person name="Esteves A.C."/>
            <person name="Alves A."/>
        </authorList>
    </citation>
    <scope>NUCLEOTIDE SEQUENCE [LARGE SCALE GENOMIC DNA]</scope>
    <source>
        <strain evidence="2 3">LA-SOL3</strain>
    </source>
</reference>
<keyword evidence="3" id="KW-1185">Reference proteome</keyword>
<feature type="compositionally biased region" description="Low complexity" evidence="1">
    <location>
        <begin position="58"/>
        <end position="95"/>
    </location>
</feature>
<evidence type="ECO:0000313" key="2">
    <source>
        <dbReference type="EMBL" id="KAB2572748.1"/>
    </source>
</evidence>
<protein>
    <submittedName>
        <fullName evidence="2">Uncharacterized protein</fullName>
    </submittedName>
</protein>
<organism evidence="2 3">
    <name type="scientific">Lasiodiplodia theobromae</name>
    <dbReference type="NCBI Taxonomy" id="45133"/>
    <lineage>
        <taxon>Eukaryota</taxon>
        <taxon>Fungi</taxon>
        <taxon>Dikarya</taxon>
        <taxon>Ascomycota</taxon>
        <taxon>Pezizomycotina</taxon>
        <taxon>Dothideomycetes</taxon>
        <taxon>Dothideomycetes incertae sedis</taxon>
        <taxon>Botryosphaeriales</taxon>
        <taxon>Botryosphaeriaceae</taxon>
        <taxon>Lasiodiplodia</taxon>
    </lineage>
</organism>
<feature type="region of interest" description="Disordered" evidence="1">
    <location>
        <begin position="56"/>
        <end position="111"/>
    </location>
</feature>
<evidence type="ECO:0000256" key="1">
    <source>
        <dbReference type="SAM" id="MobiDB-lite"/>
    </source>
</evidence>
<gene>
    <name evidence="2" type="ORF">DBV05_g8603</name>
</gene>
<accession>A0A5N5D4S6</accession>
<evidence type="ECO:0000313" key="3">
    <source>
        <dbReference type="Proteomes" id="UP000325902"/>
    </source>
</evidence>